<dbReference type="Proteomes" id="UP000654075">
    <property type="component" value="Unassembled WGS sequence"/>
</dbReference>
<dbReference type="OMA" id="KWYPGGQ"/>
<organism evidence="3 4">
    <name type="scientific">Polarella glacialis</name>
    <name type="common">Dinoflagellate</name>
    <dbReference type="NCBI Taxonomy" id="89957"/>
    <lineage>
        <taxon>Eukaryota</taxon>
        <taxon>Sar</taxon>
        <taxon>Alveolata</taxon>
        <taxon>Dinophyceae</taxon>
        <taxon>Suessiales</taxon>
        <taxon>Suessiaceae</taxon>
        <taxon>Polarella</taxon>
    </lineage>
</organism>
<sequence>MAATVAMQRKIFVTAQEEVAHGRLLQNKWYPGGQPVAAIENEEEVKFIGQDAYVPRLVAANVPIVKPQEPEKTPIQEEKQCYAEPLQAKRPTFLRGQGGGGIVPSTGGVSLPSGGGAVPLGKGSGKGQQAQPQPQFPFNLISGPGL</sequence>
<gene>
    <name evidence="2" type="ORF">PGLA1383_LOCUS28757</name>
    <name evidence="3" type="ORF">PGLA2088_LOCUS21938</name>
</gene>
<evidence type="ECO:0000313" key="3">
    <source>
        <dbReference type="EMBL" id="CAE8680514.1"/>
    </source>
</evidence>
<comment type="caution">
    <text evidence="3">The sequence shown here is derived from an EMBL/GenBank/DDBJ whole genome shotgun (WGS) entry which is preliminary data.</text>
</comment>
<accession>A0A813JNE5</accession>
<evidence type="ECO:0000313" key="2">
    <source>
        <dbReference type="EMBL" id="CAE8610949.1"/>
    </source>
</evidence>
<feature type="region of interest" description="Disordered" evidence="1">
    <location>
        <begin position="93"/>
        <end position="146"/>
    </location>
</feature>
<keyword evidence="5" id="KW-1185">Reference proteome</keyword>
<protein>
    <submittedName>
        <fullName evidence="3">Uncharacterized protein</fullName>
    </submittedName>
</protein>
<dbReference type="OrthoDB" id="444656at2759"/>
<name>A0A813JNE5_POLGL</name>
<feature type="compositionally biased region" description="Gly residues" evidence="1">
    <location>
        <begin position="113"/>
        <end position="126"/>
    </location>
</feature>
<dbReference type="EMBL" id="CAJNNV010024867">
    <property type="protein sequence ID" value="CAE8610949.1"/>
    <property type="molecule type" value="Genomic_DNA"/>
</dbReference>
<dbReference type="Proteomes" id="UP000626109">
    <property type="component" value="Unassembled WGS sequence"/>
</dbReference>
<reference evidence="3" key="1">
    <citation type="submission" date="2021-02" db="EMBL/GenBank/DDBJ databases">
        <authorList>
            <person name="Dougan E. K."/>
            <person name="Rhodes N."/>
            <person name="Thang M."/>
            <person name="Chan C."/>
        </authorList>
    </citation>
    <scope>NUCLEOTIDE SEQUENCE</scope>
</reference>
<evidence type="ECO:0000313" key="5">
    <source>
        <dbReference type="Proteomes" id="UP000654075"/>
    </source>
</evidence>
<proteinExistence type="predicted"/>
<dbReference type="EMBL" id="CAJNNW010025865">
    <property type="protein sequence ID" value="CAE8680514.1"/>
    <property type="molecule type" value="Genomic_DNA"/>
</dbReference>
<evidence type="ECO:0000313" key="4">
    <source>
        <dbReference type="Proteomes" id="UP000626109"/>
    </source>
</evidence>
<evidence type="ECO:0000256" key="1">
    <source>
        <dbReference type="SAM" id="MobiDB-lite"/>
    </source>
</evidence>
<feature type="compositionally biased region" description="Low complexity" evidence="1">
    <location>
        <begin position="128"/>
        <end position="138"/>
    </location>
</feature>
<dbReference type="AlphaFoldDB" id="A0A813JNE5"/>